<accession>A0A7H0HC62</accession>
<dbReference type="KEGG" id="amon:H9L24_13580"/>
<keyword evidence="1" id="KW-0812">Transmembrane</keyword>
<feature type="transmembrane region" description="Helical" evidence="1">
    <location>
        <begin position="174"/>
        <end position="197"/>
    </location>
</feature>
<evidence type="ECO:0000313" key="3">
    <source>
        <dbReference type="Proteomes" id="UP000516057"/>
    </source>
</evidence>
<gene>
    <name evidence="2" type="ORF">H9L24_13580</name>
</gene>
<dbReference type="RefSeq" id="WP_187735123.1">
    <property type="nucleotide sequence ID" value="NZ_CP060790.1"/>
</dbReference>
<evidence type="ECO:0000256" key="1">
    <source>
        <dbReference type="SAM" id="Phobius"/>
    </source>
</evidence>
<protein>
    <submittedName>
        <fullName evidence="2">Uncharacterized protein</fullName>
    </submittedName>
</protein>
<dbReference type="Proteomes" id="UP000516057">
    <property type="component" value="Chromosome"/>
</dbReference>
<keyword evidence="3" id="KW-1185">Reference proteome</keyword>
<sequence length="200" mass="21923">MLVLVGAMAGRAGAADDGDRYGKRIEQSSEVPTQALARFLLFHEKNLREGRQATGLLASTEKWAAPAFDAPARSNPYTQVVRVRGVALADGDVSSRWQTAWGLPDGTARGTLLPELVQRGVRAGQVVELVGVSPPTSFKEDRRVEPIVEFMAMNNLRIDDVRVEVWSGMRKTSWLQGFGAAVPLLVGVVFLAVVLWLRRR</sequence>
<reference evidence="2 3" key="1">
    <citation type="submission" date="2020-08" db="EMBL/GenBank/DDBJ databases">
        <title>Genome sequence of Acidovorax monticola KACC 19171T.</title>
        <authorList>
            <person name="Hyun D.-W."/>
            <person name="Bae J.-W."/>
        </authorList>
    </citation>
    <scope>NUCLEOTIDE SEQUENCE [LARGE SCALE GENOMIC DNA]</scope>
    <source>
        <strain evidence="2 3">KACC 19171</strain>
    </source>
</reference>
<dbReference type="EMBL" id="CP060790">
    <property type="protein sequence ID" value="QNP58128.1"/>
    <property type="molecule type" value="Genomic_DNA"/>
</dbReference>
<keyword evidence="1" id="KW-0472">Membrane</keyword>
<proteinExistence type="predicted"/>
<organism evidence="2 3">
    <name type="scientific">Paenacidovorax monticola</name>
    <dbReference type="NCBI Taxonomy" id="1926868"/>
    <lineage>
        <taxon>Bacteria</taxon>
        <taxon>Pseudomonadati</taxon>
        <taxon>Pseudomonadota</taxon>
        <taxon>Betaproteobacteria</taxon>
        <taxon>Burkholderiales</taxon>
        <taxon>Comamonadaceae</taxon>
        <taxon>Paenacidovorax</taxon>
    </lineage>
</organism>
<keyword evidence="1" id="KW-1133">Transmembrane helix</keyword>
<name>A0A7H0HC62_9BURK</name>
<evidence type="ECO:0000313" key="2">
    <source>
        <dbReference type="EMBL" id="QNP58128.1"/>
    </source>
</evidence>
<dbReference type="AlphaFoldDB" id="A0A7H0HC62"/>